<evidence type="ECO:0000256" key="5">
    <source>
        <dbReference type="ARBA" id="ARBA00023242"/>
    </source>
</evidence>
<reference evidence="9" key="1">
    <citation type="submission" date="2025-08" db="UniProtKB">
        <authorList>
            <consortium name="RefSeq"/>
        </authorList>
    </citation>
    <scope>IDENTIFICATION</scope>
</reference>
<feature type="compositionally biased region" description="Polar residues" evidence="6">
    <location>
        <begin position="858"/>
        <end position="873"/>
    </location>
</feature>
<dbReference type="Gene3D" id="1.20.5.2050">
    <property type="match status" value="1"/>
</dbReference>
<dbReference type="AlphaFoldDB" id="A0A6P6RVM8"/>
<feature type="compositionally biased region" description="Low complexity" evidence="6">
    <location>
        <begin position="773"/>
        <end position="782"/>
    </location>
</feature>
<feature type="compositionally biased region" description="Basic and acidic residues" evidence="6">
    <location>
        <begin position="408"/>
        <end position="420"/>
    </location>
</feature>
<dbReference type="Proteomes" id="UP000515125">
    <property type="component" value="Unplaced"/>
</dbReference>
<feature type="region of interest" description="Disordered" evidence="6">
    <location>
        <begin position="399"/>
        <end position="420"/>
    </location>
</feature>
<evidence type="ECO:0000256" key="4">
    <source>
        <dbReference type="ARBA" id="ARBA00023163"/>
    </source>
</evidence>
<evidence type="ECO:0000256" key="2">
    <source>
        <dbReference type="ARBA" id="ARBA00023015"/>
    </source>
</evidence>
<dbReference type="GO" id="GO:0005634">
    <property type="term" value="C:nucleus"/>
    <property type="evidence" value="ECO:0007669"/>
    <property type="project" value="UniProtKB-SubCell"/>
</dbReference>
<feature type="compositionally biased region" description="Basic and acidic residues" evidence="6">
    <location>
        <begin position="1002"/>
        <end position="1012"/>
    </location>
</feature>
<dbReference type="GO" id="GO:0003677">
    <property type="term" value="F:DNA binding"/>
    <property type="evidence" value="ECO:0007669"/>
    <property type="project" value="UniProtKB-KW"/>
</dbReference>
<feature type="region of interest" description="Disordered" evidence="6">
    <location>
        <begin position="773"/>
        <end position="873"/>
    </location>
</feature>
<evidence type="ECO:0000256" key="1">
    <source>
        <dbReference type="ARBA" id="ARBA00004123"/>
    </source>
</evidence>
<feature type="compositionally biased region" description="Polar residues" evidence="6">
    <location>
        <begin position="529"/>
        <end position="538"/>
    </location>
</feature>
<feature type="compositionally biased region" description="Polar residues" evidence="6">
    <location>
        <begin position="684"/>
        <end position="700"/>
    </location>
</feature>
<comment type="subcellular location">
    <subcellularLocation>
        <location evidence="1">Nucleus</location>
    </subcellularLocation>
</comment>
<feature type="region of interest" description="Disordered" evidence="6">
    <location>
        <begin position="972"/>
        <end position="1028"/>
    </location>
</feature>
<organism evidence="8 9">
    <name type="scientific">Cyclospora cayetanensis</name>
    <dbReference type="NCBI Taxonomy" id="88456"/>
    <lineage>
        <taxon>Eukaryota</taxon>
        <taxon>Sar</taxon>
        <taxon>Alveolata</taxon>
        <taxon>Apicomplexa</taxon>
        <taxon>Conoidasida</taxon>
        <taxon>Coccidia</taxon>
        <taxon>Eucoccidiorida</taxon>
        <taxon>Eimeriorina</taxon>
        <taxon>Eimeriidae</taxon>
        <taxon>Cyclospora</taxon>
    </lineage>
</organism>
<feature type="region of interest" description="Disordered" evidence="6">
    <location>
        <begin position="674"/>
        <end position="703"/>
    </location>
</feature>
<protein>
    <submittedName>
        <fullName evidence="9">Mucin-19</fullName>
    </submittedName>
</protein>
<keyword evidence="4" id="KW-0804">Transcription</keyword>
<feature type="compositionally biased region" description="Low complexity" evidence="6">
    <location>
        <begin position="974"/>
        <end position="991"/>
    </location>
</feature>
<evidence type="ECO:0000259" key="7">
    <source>
        <dbReference type="Pfam" id="PF00847"/>
    </source>
</evidence>
<evidence type="ECO:0000256" key="3">
    <source>
        <dbReference type="ARBA" id="ARBA00023125"/>
    </source>
</evidence>
<feature type="compositionally biased region" description="Basic residues" evidence="6">
    <location>
        <begin position="800"/>
        <end position="815"/>
    </location>
</feature>
<dbReference type="GeneID" id="34617870"/>
<dbReference type="GO" id="GO:0003700">
    <property type="term" value="F:DNA-binding transcription factor activity"/>
    <property type="evidence" value="ECO:0007669"/>
    <property type="project" value="InterPro"/>
</dbReference>
<feature type="region of interest" description="Disordered" evidence="6">
    <location>
        <begin position="17"/>
        <end position="38"/>
    </location>
</feature>
<dbReference type="RefSeq" id="XP_026191527.1">
    <property type="nucleotide sequence ID" value="XM_026335742.1"/>
</dbReference>
<evidence type="ECO:0000313" key="9">
    <source>
        <dbReference type="RefSeq" id="XP_026191527.1"/>
    </source>
</evidence>
<keyword evidence="5" id="KW-0539">Nucleus</keyword>
<proteinExistence type="predicted"/>
<evidence type="ECO:0000313" key="8">
    <source>
        <dbReference type="Proteomes" id="UP000515125"/>
    </source>
</evidence>
<feature type="domain" description="AP2/ERF" evidence="7">
    <location>
        <begin position="898"/>
        <end position="945"/>
    </location>
</feature>
<feature type="compositionally biased region" description="Polar residues" evidence="6">
    <location>
        <begin position="282"/>
        <end position="291"/>
    </location>
</feature>
<feature type="region of interest" description="Disordered" evidence="6">
    <location>
        <begin position="718"/>
        <end position="751"/>
    </location>
</feature>
<keyword evidence="8" id="KW-1185">Reference proteome</keyword>
<evidence type="ECO:0000256" key="6">
    <source>
        <dbReference type="SAM" id="MobiDB-lite"/>
    </source>
</evidence>
<feature type="compositionally biased region" description="Polar residues" evidence="6">
    <location>
        <begin position="110"/>
        <end position="128"/>
    </location>
</feature>
<feature type="region of interest" description="Disordered" evidence="6">
    <location>
        <begin position="516"/>
        <end position="568"/>
    </location>
</feature>
<gene>
    <name evidence="9" type="primary">LOC34617870</name>
</gene>
<keyword evidence="2" id="KW-0805">Transcription regulation</keyword>
<dbReference type="OrthoDB" id="354258at2759"/>
<keyword evidence="3" id="KW-0238">DNA-binding</keyword>
<feature type="region of interest" description="Disordered" evidence="6">
    <location>
        <begin position="86"/>
        <end position="128"/>
    </location>
</feature>
<name>A0A6P6RVM8_9EIME</name>
<dbReference type="InterPro" id="IPR001471">
    <property type="entry name" value="AP2/ERF_dom"/>
</dbReference>
<accession>A0A6P6RVM8</accession>
<feature type="region of interest" description="Disordered" evidence="6">
    <location>
        <begin position="199"/>
        <end position="311"/>
    </location>
</feature>
<dbReference type="Pfam" id="PF00847">
    <property type="entry name" value="AP2"/>
    <property type="match status" value="1"/>
</dbReference>
<sequence>MRDHRLSVPLCALEVASAGTPERENSRPSAFRSGTSSNLSLLLKQQELTATACGDPLEADMRAGRMSASVLSAGANVEARTECCSKQRKDAPVSGGGGPATAGSSLSGTRRNSSVIQESVAPSTSPDGSYLSSPFFSGSPVDFPETLQPRVLSVSSDVQCSLSTPLEKFFGAMESPEMNGGAQASPIATVCTHHTTSPAAEAFPLNGSSTQETDEAEKSNQRGAIARLSSDSVHGGSAFPIRPHDSTSSPGKEDREGAQHGSDFAMSHRRYSSGGRGEKLHFTSSAASSASGLPVSVSIPSPPPRSAAPLSSASSVAFSGEDTGSSDADRLLVDFQLLLILLFDQVCNVVPGLRRQDGGAFYSMHVQRIAGGPLHPTLASYADVLLPVCSAMNFFSNDSDGGGGSSSREQKQDKSGRQEEQESILSVTLRYLARHGTIPAAPIAEMVSKCPAAVFIQVVSALECMYSLQRILAPGKASSPPKPSEELDPKTIWGDAVAEMEKAATVLAEECMTSSPAACMPSSEEAEDSNTLPSSSGGLAQPPKRPRALAAEPPLVSSRRPKSAGNTMPMLQGEAHVETRAVSSNALGKPPVGDLNAASSSVSLSLAPQGGLPSNGVAADPREGGVPPAFIPASVNKRRHPNIQAEILSSCCPERLAQRGTRLLGEVLQKLQSEQAVKPAPPHKNTSPKQALLNGSSSAEQPEAGNCHLEAVGAGASCGGSAGSGPMAEGESDSVSSCSVRAKRKMSGGGEQSLGEALAQLAALQQQVAVASDPSAAPAATPEAEETQGDAASASDGQLKKHGYGLRRSAAKKGRKSFEDGIILPPRGGGGRGKLTPIKGHNPQQTRGRTPALLSPSEGGSQQDPSTTSLPPNLTEQLMKLASGAEGDFPAALSSTMRGVFFNRSLNRWVCTWSRNGKEYQRSWSAGKYGYETARGLAMHCRLEKLLSGEAHTLQKGMLAVFKPIVNSPALAHATSTSPADPSASTSVCKSESGEVGGEEATVERRRAEAQRPRISPRPANRLETGASKEGDLVGSMKMDAECIANKPAAAAAAEGAVVLPRTHGAGSTYNDMLTLMSQAIHRKPGAFTGGSVGTAGENAQAREVEGIKELADPSVGEHFLAAVAAAAAACDVPGFED</sequence>